<gene>
    <name evidence="2" type="ORF">H9838_00075</name>
</gene>
<dbReference type="Pfam" id="PF06961">
    <property type="entry name" value="DUF1294"/>
    <property type="match status" value="1"/>
</dbReference>
<feature type="transmembrane region" description="Helical" evidence="1">
    <location>
        <begin position="6"/>
        <end position="26"/>
    </location>
</feature>
<evidence type="ECO:0000256" key="1">
    <source>
        <dbReference type="SAM" id="Phobius"/>
    </source>
</evidence>
<organism evidence="2 3">
    <name type="scientific">Candidatus Acutalibacter pullistercoris</name>
    <dbReference type="NCBI Taxonomy" id="2838418"/>
    <lineage>
        <taxon>Bacteria</taxon>
        <taxon>Bacillati</taxon>
        <taxon>Bacillota</taxon>
        <taxon>Clostridia</taxon>
        <taxon>Eubacteriales</taxon>
        <taxon>Acutalibacteraceae</taxon>
        <taxon>Acutalibacter</taxon>
    </lineage>
</organism>
<comment type="caution">
    <text evidence="2">The sequence shown here is derived from an EMBL/GenBank/DDBJ whole genome shotgun (WGS) entry which is preliminary data.</text>
</comment>
<proteinExistence type="predicted"/>
<dbReference type="AlphaFoldDB" id="A0A9D2BYY6"/>
<accession>A0A9D2BYY6</accession>
<dbReference type="InterPro" id="IPR012156">
    <property type="entry name" value="Cold_shock_CspA"/>
</dbReference>
<evidence type="ECO:0000313" key="3">
    <source>
        <dbReference type="Proteomes" id="UP000823915"/>
    </source>
</evidence>
<keyword evidence="1" id="KW-0812">Transmembrane</keyword>
<dbReference type="EMBL" id="DXDU01000003">
    <property type="protein sequence ID" value="HIY25553.1"/>
    <property type="molecule type" value="Genomic_DNA"/>
</dbReference>
<dbReference type="PIRSF" id="PIRSF002599">
    <property type="entry name" value="Cold_shock_A"/>
    <property type="match status" value="1"/>
</dbReference>
<keyword evidence="1" id="KW-0472">Membrane</keyword>
<dbReference type="GO" id="GO:0003676">
    <property type="term" value="F:nucleic acid binding"/>
    <property type="evidence" value="ECO:0007669"/>
    <property type="project" value="InterPro"/>
</dbReference>
<name>A0A9D2BYY6_9FIRM</name>
<sequence>MPTEAWPLLALYYLCLNLFSFAAMAWDKSLAKSRRQRVPERALLLLDFLGGSLGGMIAMYLFRHKTLHLKFRVLPVLFLLLHLALLLWLFVTSPLGKELL</sequence>
<protein>
    <submittedName>
        <fullName evidence="2">DUF1294 domain-containing protein</fullName>
    </submittedName>
</protein>
<reference evidence="2" key="2">
    <citation type="submission" date="2021-04" db="EMBL/GenBank/DDBJ databases">
        <authorList>
            <person name="Gilroy R."/>
        </authorList>
    </citation>
    <scope>NUCLEOTIDE SEQUENCE</scope>
    <source>
        <strain evidence="2">1282</strain>
    </source>
</reference>
<dbReference type="Proteomes" id="UP000823915">
    <property type="component" value="Unassembled WGS sequence"/>
</dbReference>
<evidence type="ECO:0000313" key="2">
    <source>
        <dbReference type="EMBL" id="HIY25553.1"/>
    </source>
</evidence>
<feature type="transmembrane region" description="Helical" evidence="1">
    <location>
        <begin position="73"/>
        <end position="91"/>
    </location>
</feature>
<dbReference type="InterPro" id="IPR010718">
    <property type="entry name" value="DUF1294"/>
</dbReference>
<reference evidence="2" key="1">
    <citation type="journal article" date="2021" name="PeerJ">
        <title>Extensive microbial diversity within the chicken gut microbiome revealed by metagenomics and culture.</title>
        <authorList>
            <person name="Gilroy R."/>
            <person name="Ravi A."/>
            <person name="Getino M."/>
            <person name="Pursley I."/>
            <person name="Horton D.L."/>
            <person name="Alikhan N.F."/>
            <person name="Baker D."/>
            <person name="Gharbi K."/>
            <person name="Hall N."/>
            <person name="Watson M."/>
            <person name="Adriaenssens E.M."/>
            <person name="Foster-Nyarko E."/>
            <person name="Jarju S."/>
            <person name="Secka A."/>
            <person name="Antonio M."/>
            <person name="Oren A."/>
            <person name="Chaudhuri R.R."/>
            <person name="La Ragione R."/>
            <person name="Hildebrand F."/>
            <person name="Pallen M.J."/>
        </authorList>
    </citation>
    <scope>NUCLEOTIDE SEQUENCE</scope>
    <source>
        <strain evidence="2">1282</strain>
    </source>
</reference>
<feature type="transmembrane region" description="Helical" evidence="1">
    <location>
        <begin position="42"/>
        <end position="61"/>
    </location>
</feature>
<keyword evidence="1" id="KW-1133">Transmembrane helix</keyword>